<accession>A0A5C5U569</accession>
<organism evidence="1 2">
    <name type="scientific">Luteimonas marina</name>
    <dbReference type="NCBI Taxonomy" id="488485"/>
    <lineage>
        <taxon>Bacteria</taxon>
        <taxon>Pseudomonadati</taxon>
        <taxon>Pseudomonadota</taxon>
        <taxon>Gammaproteobacteria</taxon>
        <taxon>Lysobacterales</taxon>
        <taxon>Lysobacteraceae</taxon>
        <taxon>Luteimonas</taxon>
    </lineage>
</organism>
<evidence type="ECO:0000313" key="2">
    <source>
        <dbReference type="Proteomes" id="UP000319980"/>
    </source>
</evidence>
<dbReference type="OrthoDB" id="8687998at2"/>
<gene>
    <name evidence="1" type="ORF">FQY83_09135</name>
</gene>
<comment type="caution">
    <text evidence="1">The sequence shown here is derived from an EMBL/GenBank/DDBJ whole genome shotgun (WGS) entry which is preliminary data.</text>
</comment>
<dbReference type="EMBL" id="VOHK01000003">
    <property type="protein sequence ID" value="TWT21491.1"/>
    <property type="molecule type" value="Genomic_DNA"/>
</dbReference>
<dbReference type="RefSeq" id="WP_126533991.1">
    <property type="nucleotide sequence ID" value="NZ_VOHK01000003.1"/>
</dbReference>
<dbReference type="Proteomes" id="UP000319980">
    <property type="component" value="Unassembled WGS sequence"/>
</dbReference>
<reference evidence="1 2" key="1">
    <citation type="journal article" date="2008" name="Int. J. Syst. Evol. Microbiol.">
        <title>Luteimonas marina sp. nov., isolated from seawater.</title>
        <authorList>
            <person name="Baik K.S."/>
            <person name="Park S.C."/>
            <person name="Kim M.S."/>
            <person name="Kim E.M."/>
            <person name="Park C."/>
            <person name="Chun J."/>
            <person name="Seong C.N."/>
        </authorList>
    </citation>
    <scope>NUCLEOTIDE SEQUENCE [LARGE SCALE GENOMIC DNA]</scope>
    <source>
        <strain evidence="1 2">FR1330</strain>
    </source>
</reference>
<keyword evidence="2" id="KW-1185">Reference proteome</keyword>
<proteinExistence type="predicted"/>
<sequence>MTESVTISDAGSGTVFYAARRFEVRRPSHSDGIRNTPEPIGLDTACYSFELMQMMVLIWMR</sequence>
<protein>
    <submittedName>
        <fullName evidence="1">Uncharacterized protein</fullName>
    </submittedName>
</protein>
<dbReference type="AlphaFoldDB" id="A0A5C5U569"/>
<name>A0A5C5U569_9GAMM</name>
<evidence type="ECO:0000313" key="1">
    <source>
        <dbReference type="EMBL" id="TWT21491.1"/>
    </source>
</evidence>